<gene>
    <name evidence="1" type="ORF">EA58_16515</name>
</gene>
<accession>A0A066RN26</accession>
<comment type="caution">
    <text evidence="1">The sequence shown here is derived from an EMBL/GenBank/DDBJ whole genome shotgun (WGS) entry which is preliminary data.</text>
</comment>
<sequence>MKKANGAYRLQIIKEVATRKRLEGSDDPMANHIYQLLESRAHVTDHGDNHLFSGNHFDEQTGGWVSNFWSAK</sequence>
<evidence type="ECO:0000313" key="1">
    <source>
        <dbReference type="EMBL" id="KDM90526.1"/>
    </source>
</evidence>
<proteinExistence type="predicted"/>
<dbReference type="AlphaFoldDB" id="A0A066RN26"/>
<keyword evidence="2" id="KW-1185">Reference proteome</keyword>
<dbReference type="OrthoDB" id="5879551at2"/>
<evidence type="ECO:0000313" key="2">
    <source>
        <dbReference type="Proteomes" id="UP000027192"/>
    </source>
</evidence>
<reference evidence="1 2" key="1">
    <citation type="submission" date="2014-04" db="EMBL/GenBank/DDBJ databases">
        <title>Draft genome sequence of Photobacterium halotolerans S2753: a solonamide, ngercheumicin and holomycin producer.</title>
        <authorList>
            <person name="Machado H.R."/>
            <person name="Gram L."/>
        </authorList>
    </citation>
    <scope>NUCLEOTIDE SEQUENCE [LARGE SCALE GENOMIC DNA]</scope>
    <source>
        <strain evidence="1 2">S2753</strain>
    </source>
</reference>
<name>A0A066RN26_9GAMM</name>
<dbReference type="Proteomes" id="UP000027192">
    <property type="component" value="Unassembled WGS sequence"/>
</dbReference>
<dbReference type="EMBL" id="JMIB01000031">
    <property type="protein sequence ID" value="KDM90526.1"/>
    <property type="molecule type" value="Genomic_DNA"/>
</dbReference>
<organism evidence="1 2">
    <name type="scientific">Photobacterium galatheae</name>
    <dbReference type="NCBI Taxonomy" id="1654360"/>
    <lineage>
        <taxon>Bacteria</taxon>
        <taxon>Pseudomonadati</taxon>
        <taxon>Pseudomonadota</taxon>
        <taxon>Gammaproteobacteria</taxon>
        <taxon>Vibrionales</taxon>
        <taxon>Vibrionaceae</taxon>
        <taxon>Photobacterium</taxon>
    </lineage>
</organism>
<dbReference type="RefSeq" id="WP_036754883.1">
    <property type="nucleotide sequence ID" value="NZ_JAGSGC010000002.1"/>
</dbReference>
<protein>
    <submittedName>
        <fullName evidence="1">Uncharacterized protein</fullName>
    </submittedName>
</protein>